<reference evidence="2 3" key="1">
    <citation type="submission" date="2018-09" db="EMBL/GenBank/DDBJ databases">
        <title>A clostridial neurotoxin that targets Anopheles mosquitoes.</title>
        <authorList>
            <person name="Contreras E."/>
            <person name="Masuyer G."/>
            <person name="Qureshi N."/>
            <person name="Chawla S."/>
            <person name="Lim H.L."/>
            <person name="Chen J."/>
            <person name="Stenmark P."/>
            <person name="Gill S."/>
        </authorList>
    </citation>
    <scope>NUCLEOTIDE SEQUENCE [LARGE SCALE GENOMIC DNA]</scope>
    <source>
        <strain evidence="2 3">Cbm</strain>
    </source>
</reference>
<accession>A0A5P3XDU8</accession>
<organism evidence="2 3">
    <name type="scientific">Paraclostridium bifermentans</name>
    <name type="common">Clostridium bifermentans</name>
    <dbReference type="NCBI Taxonomy" id="1490"/>
    <lineage>
        <taxon>Bacteria</taxon>
        <taxon>Bacillati</taxon>
        <taxon>Bacillota</taxon>
        <taxon>Clostridia</taxon>
        <taxon>Peptostreptococcales</taxon>
        <taxon>Peptostreptococcaceae</taxon>
        <taxon>Paraclostridium</taxon>
    </lineage>
</organism>
<proteinExistence type="predicted"/>
<feature type="region of interest" description="Disordered" evidence="1">
    <location>
        <begin position="1"/>
        <end position="25"/>
    </location>
</feature>
<name>A0A5P3XDU8_PARBF</name>
<evidence type="ECO:0000256" key="1">
    <source>
        <dbReference type="SAM" id="MobiDB-lite"/>
    </source>
</evidence>
<dbReference type="EMBL" id="CP032452">
    <property type="protein sequence ID" value="QEZ67983.1"/>
    <property type="molecule type" value="Genomic_DNA"/>
</dbReference>
<evidence type="ECO:0000313" key="2">
    <source>
        <dbReference type="EMBL" id="QEZ67983.1"/>
    </source>
</evidence>
<protein>
    <submittedName>
        <fullName evidence="2">Uncharacterized protein</fullName>
    </submittedName>
</protein>
<dbReference type="Proteomes" id="UP000326961">
    <property type="component" value="Chromosome"/>
</dbReference>
<sequence length="59" mass="7186">MGFFDFDKKDKSNDRSHQDNSKWSEVDHEEWDNKSYQYCPFCGGSRPFKWDRCMTCHNN</sequence>
<evidence type="ECO:0000313" key="3">
    <source>
        <dbReference type="Proteomes" id="UP000326961"/>
    </source>
</evidence>
<dbReference type="RefSeq" id="WP_150885857.1">
    <property type="nucleotide sequence ID" value="NZ_CP032452.1"/>
</dbReference>
<dbReference type="AlphaFoldDB" id="A0A5P3XDU8"/>
<gene>
    <name evidence="2" type="ORF">D4A35_03170</name>
</gene>